<keyword evidence="4" id="KW-1185">Reference proteome</keyword>
<evidence type="ECO:0000313" key="3">
    <source>
        <dbReference type="EMBL" id="GJT83243.1"/>
    </source>
</evidence>
<dbReference type="EMBL" id="BQNB010019245">
    <property type="protein sequence ID" value="GJT83243.1"/>
    <property type="molecule type" value="Genomic_DNA"/>
</dbReference>
<proteinExistence type="predicted"/>
<dbReference type="InterPro" id="IPR036397">
    <property type="entry name" value="RNaseH_sf"/>
</dbReference>
<protein>
    <submittedName>
        <fullName evidence="3">Reverse transcriptase domain-containing protein</fullName>
    </submittedName>
</protein>
<dbReference type="InterPro" id="IPR012337">
    <property type="entry name" value="RNaseH-like_sf"/>
</dbReference>
<feature type="domain" description="RNase H type-1" evidence="2">
    <location>
        <begin position="67"/>
        <end position="135"/>
    </location>
</feature>
<dbReference type="GO" id="GO:0003964">
    <property type="term" value="F:RNA-directed DNA polymerase activity"/>
    <property type="evidence" value="ECO:0007669"/>
    <property type="project" value="UniProtKB-KW"/>
</dbReference>
<sequence>MLPILNVQKHLDEEETSGWTIEATDAFPKIKRILDKLPIEATRGADPNAKGIEDICGKRNMPGGFRMDYEALLAGLVAFAGKGMKGLHVFVGSKLLVDQVEGSRIPRTKEAKKYRKEIMDATAPFHRFWITHIPKVLNPKEEALTGLASIMLEFLNQQVMTSIGWLATSGCTKAKKCPMNVKNMVGRQIQNFYETSRERSKEPFSWTSNSDEQLHRRGNKYQWITQRKKE</sequence>
<evidence type="ECO:0000256" key="1">
    <source>
        <dbReference type="SAM" id="MobiDB-lite"/>
    </source>
</evidence>
<dbReference type="Pfam" id="PF13456">
    <property type="entry name" value="RVT_3"/>
    <property type="match status" value="1"/>
</dbReference>
<keyword evidence="3" id="KW-0808">Transferase</keyword>
<feature type="region of interest" description="Disordered" evidence="1">
    <location>
        <begin position="203"/>
        <end position="230"/>
    </location>
</feature>
<name>A0ABQ5H7W9_9ASTR</name>
<comment type="caution">
    <text evidence="3">The sequence shown here is derived from an EMBL/GenBank/DDBJ whole genome shotgun (WGS) entry which is preliminary data.</text>
</comment>
<reference evidence="3" key="2">
    <citation type="submission" date="2022-01" db="EMBL/GenBank/DDBJ databases">
        <authorList>
            <person name="Yamashiro T."/>
            <person name="Shiraishi A."/>
            <person name="Satake H."/>
            <person name="Nakayama K."/>
        </authorList>
    </citation>
    <scope>NUCLEOTIDE SEQUENCE</scope>
</reference>
<keyword evidence="3" id="KW-0695">RNA-directed DNA polymerase</keyword>
<organism evidence="3 4">
    <name type="scientific">Tanacetum coccineum</name>
    <dbReference type="NCBI Taxonomy" id="301880"/>
    <lineage>
        <taxon>Eukaryota</taxon>
        <taxon>Viridiplantae</taxon>
        <taxon>Streptophyta</taxon>
        <taxon>Embryophyta</taxon>
        <taxon>Tracheophyta</taxon>
        <taxon>Spermatophyta</taxon>
        <taxon>Magnoliopsida</taxon>
        <taxon>eudicotyledons</taxon>
        <taxon>Gunneridae</taxon>
        <taxon>Pentapetalae</taxon>
        <taxon>asterids</taxon>
        <taxon>campanulids</taxon>
        <taxon>Asterales</taxon>
        <taxon>Asteraceae</taxon>
        <taxon>Asteroideae</taxon>
        <taxon>Anthemideae</taxon>
        <taxon>Anthemidinae</taxon>
        <taxon>Tanacetum</taxon>
    </lineage>
</organism>
<keyword evidence="3" id="KW-0548">Nucleotidyltransferase</keyword>
<evidence type="ECO:0000313" key="4">
    <source>
        <dbReference type="Proteomes" id="UP001151760"/>
    </source>
</evidence>
<accession>A0ABQ5H7W9</accession>
<gene>
    <name evidence="3" type="ORF">Tco_1057585</name>
</gene>
<dbReference type="SUPFAM" id="SSF53098">
    <property type="entry name" value="Ribonuclease H-like"/>
    <property type="match status" value="1"/>
</dbReference>
<reference evidence="3" key="1">
    <citation type="journal article" date="2022" name="Int. J. Mol. Sci.">
        <title>Draft Genome of Tanacetum Coccineum: Genomic Comparison of Closely Related Tanacetum-Family Plants.</title>
        <authorList>
            <person name="Yamashiro T."/>
            <person name="Shiraishi A."/>
            <person name="Nakayama K."/>
            <person name="Satake H."/>
        </authorList>
    </citation>
    <scope>NUCLEOTIDE SEQUENCE</scope>
</reference>
<dbReference type="Proteomes" id="UP001151760">
    <property type="component" value="Unassembled WGS sequence"/>
</dbReference>
<dbReference type="Gene3D" id="3.30.420.10">
    <property type="entry name" value="Ribonuclease H-like superfamily/Ribonuclease H"/>
    <property type="match status" value="1"/>
</dbReference>
<dbReference type="InterPro" id="IPR002156">
    <property type="entry name" value="RNaseH_domain"/>
</dbReference>
<evidence type="ECO:0000259" key="2">
    <source>
        <dbReference type="Pfam" id="PF13456"/>
    </source>
</evidence>